<dbReference type="AlphaFoldDB" id="A0A7W5E4R1"/>
<gene>
    <name evidence="1" type="ORF">FHS27_005951</name>
</gene>
<dbReference type="EMBL" id="JACHXU010000032">
    <property type="protein sequence ID" value="MBB3210105.1"/>
    <property type="molecule type" value="Genomic_DNA"/>
</dbReference>
<dbReference type="Proteomes" id="UP000536179">
    <property type="component" value="Unassembled WGS sequence"/>
</dbReference>
<sequence length="67" mass="6978">MGCRIVVPQSGVASGDGIEVRQWGAAMGCRNECGVGRFAGEESRGVIDGDLVDQRPETSWVVGGGVR</sequence>
<name>A0A7W5E4R1_9BACT</name>
<comment type="caution">
    <text evidence="1">The sequence shown here is derived from an EMBL/GenBank/DDBJ whole genome shotgun (WGS) entry which is preliminary data.</text>
</comment>
<organism evidence="1 2">
    <name type="scientific">Aporhodopirellula rubra</name>
    <dbReference type="NCBI Taxonomy" id="980271"/>
    <lineage>
        <taxon>Bacteria</taxon>
        <taxon>Pseudomonadati</taxon>
        <taxon>Planctomycetota</taxon>
        <taxon>Planctomycetia</taxon>
        <taxon>Pirellulales</taxon>
        <taxon>Pirellulaceae</taxon>
        <taxon>Aporhodopirellula</taxon>
    </lineage>
</organism>
<evidence type="ECO:0000313" key="2">
    <source>
        <dbReference type="Proteomes" id="UP000536179"/>
    </source>
</evidence>
<accession>A0A7W5E4R1</accession>
<protein>
    <submittedName>
        <fullName evidence="1">Uncharacterized protein</fullName>
    </submittedName>
</protein>
<keyword evidence="2" id="KW-1185">Reference proteome</keyword>
<reference evidence="1 2" key="1">
    <citation type="submission" date="2020-08" db="EMBL/GenBank/DDBJ databases">
        <title>Genomic Encyclopedia of Type Strains, Phase III (KMG-III): the genomes of soil and plant-associated and newly described type strains.</title>
        <authorList>
            <person name="Whitman W."/>
        </authorList>
    </citation>
    <scope>NUCLEOTIDE SEQUENCE [LARGE SCALE GENOMIC DNA]</scope>
    <source>
        <strain evidence="1 2">CECT 8075</strain>
    </source>
</reference>
<proteinExistence type="predicted"/>
<dbReference type="RefSeq" id="WP_184309216.1">
    <property type="nucleotide sequence ID" value="NZ_JACHXU010000032.1"/>
</dbReference>
<evidence type="ECO:0000313" key="1">
    <source>
        <dbReference type="EMBL" id="MBB3210105.1"/>
    </source>
</evidence>